<protein>
    <submittedName>
        <fullName evidence="3">PQQ-dependent sugar dehydrogenase</fullName>
    </submittedName>
</protein>
<organism evidence="3 4">
    <name type="scientific">Pseudaquabacterium terrae</name>
    <dbReference type="NCBI Taxonomy" id="2732868"/>
    <lineage>
        <taxon>Bacteria</taxon>
        <taxon>Pseudomonadati</taxon>
        <taxon>Pseudomonadota</taxon>
        <taxon>Betaproteobacteria</taxon>
        <taxon>Burkholderiales</taxon>
        <taxon>Sphaerotilaceae</taxon>
        <taxon>Pseudaquabacterium</taxon>
    </lineage>
</organism>
<dbReference type="InterPro" id="IPR013783">
    <property type="entry name" value="Ig-like_fold"/>
</dbReference>
<name>A0ABX2EA96_9BURK</name>
<evidence type="ECO:0000256" key="1">
    <source>
        <dbReference type="SAM" id="MobiDB-lite"/>
    </source>
</evidence>
<evidence type="ECO:0000313" key="3">
    <source>
        <dbReference type="EMBL" id="NRF65991.1"/>
    </source>
</evidence>
<feature type="domain" description="Glucose/Sorbosone dehydrogenase" evidence="2">
    <location>
        <begin position="170"/>
        <end position="490"/>
    </location>
</feature>
<dbReference type="InterPro" id="IPR011041">
    <property type="entry name" value="Quinoprot_gluc/sorb_DH_b-prop"/>
</dbReference>
<feature type="region of interest" description="Disordered" evidence="1">
    <location>
        <begin position="35"/>
        <end position="66"/>
    </location>
</feature>
<evidence type="ECO:0000259" key="2">
    <source>
        <dbReference type="Pfam" id="PF07995"/>
    </source>
</evidence>
<proteinExistence type="predicted"/>
<dbReference type="Pfam" id="PF07995">
    <property type="entry name" value="GSDH"/>
    <property type="match status" value="1"/>
</dbReference>
<dbReference type="EMBL" id="JABRWJ010000001">
    <property type="protein sequence ID" value="NRF65991.1"/>
    <property type="molecule type" value="Genomic_DNA"/>
</dbReference>
<dbReference type="InterPro" id="IPR011042">
    <property type="entry name" value="6-blade_b-propeller_TolB-like"/>
</dbReference>
<dbReference type="RefSeq" id="WP_173120519.1">
    <property type="nucleotide sequence ID" value="NZ_JABRWJ010000001.1"/>
</dbReference>
<keyword evidence="4" id="KW-1185">Reference proteome</keyword>
<gene>
    <name evidence="3" type="ORF">HLB44_03210</name>
</gene>
<dbReference type="PANTHER" id="PTHR19328:SF13">
    <property type="entry name" value="HIPL1 PROTEIN"/>
    <property type="match status" value="1"/>
</dbReference>
<dbReference type="Gene3D" id="2.120.10.30">
    <property type="entry name" value="TolB, C-terminal domain"/>
    <property type="match status" value="1"/>
</dbReference>
<sequence length="500" mass="50313">MCADAVRPSIADRGARRSLLLLLSLWVAACGGGGGSAGNPPAPPPVPTPSPPPSPSPAPPPAPGAAPVITAPAALADGLSGSLSLAADAPGAAAVEFQIDGLALPEDTSAPFAAVVDTQLHAAGQHVLRARSRLADGSRSAWASVTVRFGGSRALPAGFTKTEGWVSGLQSATALAQAPDGRWFVAQQGGVVRIVKQGQLLATPFAVLPTAAVGERGLIGIALHPDFAANGWVYVHYTSAQGGAHNRISRLVAAGDVASGPEQVLVNLPALSQATNHNGGALHFGSDGKLYAGVGDNADSAKAQDRNHPFGKLLRFNDDGSIPSDNPFCGTPGQLGCAVWAMGLRNPFTFAMQPGSGRLHINDVGANAWEEINLGAAGANYGWPGSEGPNGVAAGHTAPVFAYRHGEGNPPGAGPGGFFSGIAIVGAAFYPAGGAFPAAYHGSYFFADLGTGVIARLDPAEPALASSFASVDISPRDLRVGADGALYVLGATTITRITTP</sequence>
<evidence type="ECO:0000313" key="4">
    <source>
        <dbReference type="Proteomes" id="UP000737171"/>
    </source>
</evidence>
<dbReference type="PANTHER" id="PTHR19328">
    <property type="entry name" value="HEDGEHOG-INTERACTING PROTEIN"/>
    <property type="match status" value="1"/>
</dbReference>
<dbReference type="Gene3D" id="2.60.40.10">
    <property type="entry name" value="Immunoglobulins"/>
    <property type="match status" value="1"/>
</dbReference>
<dbReference type="SUPFAM" id="SSF50952">
    <property type="entry name" value="Soluble quinoprotein glucose dehydrogenase"/>
    <property type="match status" value="1"/>
</dbReference>
<comment type="caution">
    <text evidence="3">The sequence shown here is derived from an EMBL/GenBank/DDBJ whole genome shotgun (WGS) entry which is preliminary data.</text>
</comment>
<dbReference type="Proteomes" id="UP000737171">
    <property type="component" value="Unassembled WGS sequence"/>
</dbReference>
<feature type="compositionally biased region" description="Pro residues" evidence="1">
    <location>
        <begin position="40"/>
        <end position="64"/>
    </location>
</feature>
<reference evidence="3 4" key="1">
    <citation type="submission" date="2020-05" db="EMBL/GenBank/DDBJ databases">
        <title>Aquincola sp. isolate from soil.</title>
        <authorList>
            <person name="Han J."/>
            <person name="Kim D.-U."/>
        </authorList>
    </citation>
    <scope>NUCLEOTIDE SEQUENCE [LARGE SCALE GENOMIC DNA]</scope>
    <source>
        <strain evidence="3 4">S2</strain>
    </source>
</reference>
<dbReference type="PROSITE" id="PS51257">
    <property type="entry name" value="PROKAR_LIPOPROTEIN"/>
    <property type="match status" value="1"/>
</dbReference>
<dbReference type="InterPro" id="IPR012938">
    <property type="entry name" value="Glc/Sorbosone_DH"/>
</dbReference>
<accession>A0ABX2EA96</accession>